<evidence type="ECO:0000313" key="1">
    <source>
        <dbReference type="EMBL" id="ERT06163.1"/>
    </source>
</evidence>
<dbReference type="Proteomes" id="UP000017127">
    <property type="component" value="Unassembled WGS sequence"/>
</dbReference>
<keyword evidence="1" id="KW-0540">Nuclease</keyword>
<keyword evidence="1" id="KW-0378">Hydrolase</keyword>
<dbReference type="EMBL" id="AUZM01000041">
    <property type="protein sequence ID" value="ERT06163.1"/>
    <property type="molecule type" value="Genomic_DNA"/>
</dbReference>
<dbReference type="GO" id="GO:0004519">
    <property type="term" value="F:endonuclease activity"/>
    <property type="evidence" value="ECO:0007669"/>
    <property type="project" value="UniProtKB-KW"/>
</dbReference>
<organism evidence="1 2">
    <name type="scientific">Lyngbya aestuarii BL J</name>
    <dbReference type="NCBI Taxonomy" id="1348334"/>
    <lineage>
        <taxon>Bacteria</taxon>
        <taxon>Bacillati</taxon>
        <taxon>Cyanobacteriota</taxon>
        <taxon>Cyanophyceae</taxon>
        <taxon>Oscillatoriophycideae</taxon>
        <taxon>Oscillatoriales</taxon>
        <taxon>Microcoleaceae</taxon>
        <taxon>Lyngbya</taxon>
    </lineage>
</organism>
<reference evidence="1 2" key="1">
    <citation type="journal article" date="2013" name="Front. Microbiol.">
        <title>Comparative genomic analyses of the cyanobacterium, Lyngbya aestuarii BL J, a powerful hydrogen producer.</title>
        <authorList>
            <person name="Kothari A."/>
            <person name="Vaughn M."/>
            <person name="Garcia-Pichel F."/>
        </authorList>
    </citation>
    <scope>NUCLEOTIDE SEQUENCE [LARGE SCALE GENOMIC DNA]</scope>
    <source>
        <strain evidence="1 2">BL J</strain>
    </source>
</reference>
<gene>
    <name evidence="1" type="ORF">M595_3901</name>
</gene>
<accession>U7QE57</accession>
<dbReference type="AlphaFoldDB" id="U7QE57"/>
<sequence length="205" mass="23497">MPRLVFRSLRGIDDSFELGPRDTFSGLSFLSSIGNPGSGGEPTIRTKNQDFILGKRLYLKSSFDPEFQDDKQIQSHLGYVCAECKTNLDKTMFQEAVATSRDLKIAVPGSLYFLICEFLDMTPVSIISTQIDDVLIVRKTKRLPSNIRQKYRTSQDRQLHRQEYVDFLDASQYYPDVFQRMINKIKALIDNTSPSIENVLNRGHF</sequence>
<dbReference type="RefSeq" id="WP_023067604.1">
    <property type="nucleotide sequence ID" value="NZ_AUZM01000041.1"/>
</dbReference>
<dbReference type="PATRIC" id="fig|1348334.3.peg.3774"/>
<protein>
    <submittedName>
        <fullName evidence="1">Bpu10I restriction endonuclease family protein</fullName>
    </submittedName>
</protein>
<keyword evidence="2" id="KW-1185">Reference proteome</keyword>
<dbReference type="Pfam" id="PF09549">
    <property type="entry name" value="RE_Bpu10I"/>
    <property type="match status" value="1"/>
</dbReference>
<comment type="caution">
    <text evidence="1">The sequence shown here is derived from an EMBL/GenBank/DDBJ whole genome shotgun (WGS) entry which is preliminary data.</text>
</comment>
<name>U7QE57_9CYAN</name>
<dbReference type="InterPro" id="IPR018577">
    <property type="entry name" value="Restrct_endonuc_II_Bpu10I"/>
</dbReference>
<evidence type="ECO:0000313" key="2">
    <source>
        <dbReference type="Proteomes" id="UP000017127"/>
    </source>
</evidence>
<keyword evidence="1" id="KW-0255">Endonuclease</keyword>
<proteinExistence type="predicted"/>